<dbReference type="PANTHER" id="PTHR23024">
    <property type="entry name" value="ARYLACETAMIDE DEACETYLASE"/>
    <property type="match status" value="1"/>
</dbReference>
<dbReference type="InterPro" id="IPR050466">
    <property type="entry name" value="Carboxylest/Gibb_receptor"/>
</dbReference>
<dbReference type="PANTHER" id="PTHR23024:SF609">
    <property type="entry name" value="CARBOXYLESTERASE 18-RELATED"/>
    <property type="match status" value="1"/>
</dbReference>
<dbReference type="Gene3D" id="3.40.50.1820">
    <property type="entry name" value="alpha/beta hydrolase"/>
    <property type="match status" value="1"/>
</dbReference>
<evidence type="ECO:0000313" key="4">
    <source>
        <dbReference type="Proteomes" id="UP000091857"/>
    </source>
</evidence>
<organism evidence="3 4">
    <name type="scientific">Manihot esculenta</name>
    <name type="common">Cassava</name>
    <name type="synonym">Jatropha manihot</name>
    <dbReference type="NCBI Taxonomy" id="3983"/>
    <lineage>
        <taxon>Eukaryota</taxon>
        <taxon>Viridiplantae</taxon>
        <taxon>Streptophyta</taxon>
        <taxon>Embryophyta</taxon>
        <taxon>Tracheophyta</taxon>
        <taxon>Spermatophyta</taxon>
        <taxon>Magnoliopsida</taxon>
        <taxon>eudicotyledons</taxon>
        <taxon>Gunneridae</taxon>
        <taxon>Pentapetalae</taxon>
        <taxon>rosids</taxon>
        <taxon>fabids</taxon>
        <taxon>Malpighiales</taxon>
        <taxon>Euphorbiaceae</taxon>
        <taxon>Crotonoideae</taxon>
        <taxon>Manihoteae</taxon>
        <taxon>Manihot</taxon>
    </lineage>
</organism>
<dbReference type="GO" id="GO:0052689">
    <property type="term" value="F:carboxylic ester hydrolase activity"/>
    <property type="evidence" value="ECO:0000318"/>
    <property type="project" value="GO_Central"/>
</dbReference>
<dbReference type="InterPro" id="IPR029058">
    <property type="entry name" value="AB_hydrolase_fold"/>
</dbReference>
<evidence type="ECO:0000256" key="1">
    <source>
        <dbReference type="ARBA" id="ARBA00010515"/>
    </source>
</evidence>
<dbReference type="SUPFAM" id="SSF53474">
    <property type="entry name" value="alpha/beta-Hydrolases"/>
    <property type="match status" value="1"/>
</dbReference>
<dbReference type="OrthoDB" id="408631at2759"/>
<feature type="domain" description="Alpha/beta hydrolase fold-3" evidence="2">
    <location>
        <begin position="114"/>
        <end position="331"/>
    </location>
</feature>
<dbReference type="AlphaFoldDB" id="A0A2C9URX8"/>
<accession>A0A2C9URX8</accession>
<dbReference type="OMA" id="YIFPEFA"/>
<proteinExistence type="inferred from homology"/>
<comment type="caution">
    <text evidence="3">The sequence shown here is derived from an EMBL/GenBank/DDBJ whole genome shotgun (WGS) entry which is preliminary data.</text>
</comment>
<keyword evidence="4" id="KW-1185">Reference proteome</keyword>
<comment type="similarity">
    <text evidence="1">Belongs to the 'GDXG' lipolytic enzyme family.</text>
</comment>
<name>A0A2C9URX8_MANES</name>
<protein>
    <recommendedName>
        <fullName evidence="2">Alpha/beta hydrolase fold-3 domain-containing protein</fullName>
    </recommendedName>
</protein>
<reference evidence="4" key="1">
    <citation type="journal article" date="2016" name="Nat. Biotechnol.">
        <title>Sequencing wild and cultivated cassava and related species reveals extensive interspecific hybridization and genetic diversity.</title>
        <authorList>
            <person name="Bredeson J.V."/>
            <person name="Lyons J.B."/>
            <person name="Prochnik S.E."/>
            <person name="Wu G.A."/>
            <person name="Ha C.M."/>
            <person name="Edsinger-Gonzales E."/>
            <person name="Grimwood J."/>
            <person name="Schmutz J."/>
            <person name="Rabbi I.Y."/>
            <person name="Egesi C."/>
            <person name="Nauluvula P."/>
            <person name="Lebot V."/>
            <person name="Ndunguru J."/>
            <person name="Mkamilo G."/>
            <person name="Bart R.S."/>
            <person name="Setter T.L."/>
            <person name="Gleadow R.M."/>
            <person name="Kulakow P."/>
            <person name="Ferguson M.E."/>
            <person name="Rounsley S."/>
            <person name="Rokhsar D.S."/>
        </authorList>
    </citation>
    <scope>NUCLEOTIDE SEQUENCE [LARGE SCALE GENOMIC DNA]</scope>
    <source>
        <strain evidence="4">cv. AM560-2</strain>
    </source>
</reference>
<evidence type="ECO:0000313" key="3">
    <source>
        <dbReference type="EMBL" id="OAY34165.1"/>
    </source>
</evidence>
<dbReference type="InterPro" id="IPR013094">
    <property type="entry name" value="AB_hydrolase_3"/>
</dbReference>
<dbReference type="Gramene" id="Manes.13G154700.2.v8.1">
    <property type="protein sequence ID" value="Manes.13G154700.2.v8.1.CDS.1"/>
    <property type="gene ID" value="Manes.13G154700.v8.1"/>
</dbReference>
<evidence type="ECO:0000259" key="2">
    <source>
        <dbReference type="Pfam" id="PF07859"/>
    </source>
</evidence>
<dbReference type="Gramene" id="Manes.13G154700.1.v8.1">
    <property type="protein sequence ID" value="Manes.13G154700.1.v8.1.CDS.1"/>
    <property type="gene ID" value="Manes.13G154700.v8.1"/>
</dbReference>
<gene>
    <name evidence="3" type="ORF">MANES_13G154700v8</name>
</gene>
<dbReference type="EMBL" id="CM004399">
    <property type="protein sequence ID" value="OAY34165.1"/>
    <property type="molecule type" value="Genomic_DNA"/>
</dbReference>
<dbReference type="Proteomes" id="UP000091857">
    <property type="component" value="Chromosome 13"/>
</dbReference>
<dbReference type="GO" id="GO:0106435">
    <property type="term" value="F:carboxylesterase activity"/>
    <property type="evidence" value="ECO:0007669"/>
    <property type="project" value="EnsemblPlants"/>
</dbReference>
<dbReference type="GO" id="GO:0009860">
    <property type="term" value="P:pollen tube growth"/>
    <property type="evidence" value="ECO:0000318"/>
    <property type="project" value="GO_Central"/>
</dbReference>
<dbReference type="Pfam" id="PF07859">
    <property type="entry name" value="Abhydrolase_3"/>
    <property type="match status" value="1"/>
</dbReference>
<sequence>MASKTTPPKPDLPWKTRLVVSLISNISDVTRRSDGTINRRLFNFFDLKSPPSPTKPICSVISSDTTVDSTRNLWFRLYVPTGSTAETAPGCYAKGLNGDSLPNYNTSNNTLPVMIFFHGGGFSFLSAASRSYDMVCRRFARRIPAIVVSVDYRLTPEHCFPCQYDDGFDVLKFLDEKNATALPANADLSKCFLAGDSAGANVAHHVAVKACRTRFQVAKVVGLISIQPFFGGEERTESEIRLTGSLLVSVPRTDWCWKVFLPKGENRDHYAVNVSGPNAEDISGLDYPRTLVFVGGWDPLQDWQRRYYEWLKRSGKEATLVEYPNMIHAFYIFPELPESSQLFSQVRDFVVSHLCGCS</sequence>